<name>A0ABQ6M232_9GAMM</name>
<gene>
    <name evidence="5" type="ORF">MNKW57_27250</name>
</gene>
<dbReference type="Pfam" id="PF00440">
    <property type="entry name" value="TetR_N"/>
    <property type="match status" value="1"/>
</dbReference>
<organism evidence="5 6">
    <name type="scientific">Biformimicrobium ophioploci</name>
    <dbReference type="NCBI Taxonomy" id="3036711"/>
    <lineage>
        <taxon>Bacteria</taxon>
        <taxon>Pseudomonadati</taxon>
        <taxon>Pseudomonadota</taxon>
        <taxon>Gammaproteobacteria</taxon>
        <taxon>Cellvibrionales</taxon>
        <taxon>Microbulbiferaceae</taxon>
        <taxon>Biformimicrobium</taxon>
    </lineage>
</organism>
<sequence length="229" mass="25889">MAAVKTRKTKELPDEGASWQSRKSAMTRDRILEAAIDCFINLGYSSVTTAKVADNAGVSRGAMLHHFPSKTELIQAAVEYLQGKLLDDYSQKVALIPKKLSGKDRRRAGLDAYWSYLTGDLFTVYHELCVAGRTDEELKGIIEVAAARFEEHAYESNKEMFKEWNDRGDLYLLAMDITKFLMEGMAVGQWGRDKDKRVNRLLDYLGDRLEEIFSDEGPSAIARHSARRS</sequence>
<dbReference type="EMBL" id="BSYJ01000006">
    <property type="protein sequence ID" value="GMG88404.1"/>
    <property type="molecule type" value="Genomic_DNA"/>
</dbReference>
<evidence type="ECO:0000256" key="1">
    <source>
        <dbReference type="ARBA" id="ARBA00023125"/>
    </source>
</evidence>
<dbReference type="PROSITE" id="PS50977">
    <property type="entry name" value="HTH_TETR_2"/>
    <property type="match status" value="1"/>
</dbReference>
<dbReference type="PANTHER" id="PTHR30055:SF226">
    <property type="entry name" value="HTH-TYPE TRANSCRIPTIONAL REGULATOR PKSA"/>
    <property type="match status" value="1"/>
</dbReference>
<feature type="DNA-binding region" description="H-T-H motif" evidence="2">
    <location>
        <begin position="48"/>
        <end position="67"/>
    </location>
</feature>
<dbReference type="InterPro" id="IPR009057">
    <property type="entry name" value="Homeodomain-like_sf"/>
</dbReference>
<accession>A0ABQ6M232</accession>
<evidence type="ECO:0000256" key="2">
    <source>
        <dbReference type="PROSITE-ProRule" id="PRU00335"/>
    </source>
</evidence>
<dbReference type="PRINTS" id="PR00455">
    <property type="entry name" value="HTHTETR"/>
</dbReference>
<protein>
    <recommendedName>
        <fullName evidence="4">HTH tetR-type domain-containing protein</fullName>
    </recommendedName>
</protein>
<comment type="caution">
    <text evidence="5">The sequence shown here is derived from an EMBL/GenBank/DDBJ whole genome shotgun (WGS) entry which is preliminary data.</text>
</comment>
<evidence type="ECO:0000313" key="5">
    <source>
        <dbReference type="EMBL" id="GMG88404.1"/>
    </source>
</evidence>
<dbReference type="Gene3D" id="1.10.357.10">
    <property type="entry name" value="Tetracycline Repressor, domain 2"/>
    <property type="match status" value="1"/>
</dbReference>
<keyword evidence="6" id="KW-1185">Reference proteome</keyword>
<evidence type="ECO:0000313" key="6">
    <source>
        <dbReference type="Proteomes" id="UP001224392"/>
    </source>
</evidence>
<feature type="domain" description="HTH tetR-type" evidence="4">
    <location>
        <begin position="25"/>
        <end position="85"/>
    </location>
</feature>
<dbReference type="SUPFAM" id="SSF46689">
    <property type="entry name" value="Homeodomain-like"/>
    <property type="match status" value="1"/>
</dbReference>
<evidence type="ECO:0000259" key="4">
    <source>
        <dbReference type="PROSITE" id="PS50977"/>
    </source>
</evidence>
<dbReference type="RefSeq" id="WP_285765017.1">
    <property type="nucleotide sequence ID" value="NZ_BSYJ01000006.1"/>
</dbReference>
<dbReference type="Proteomes" id="UP001224392">
    <property type="component" value="Unassembled WGS sequence"/>
</dbReference>
<reference evidence="5 6" key="1">
    <citation type="submission" date="2023-04" db="EMBL/GenBank/DDBJ databases">
        <title>Marinobulbifer ophiurae gen. nov., sp. Nov., isolate from tissue of brittle star Ophioplocus japonicus.</title>
        <authorList>
            <person name="Kawano K."/>
            <person name="Sawayama S."/>
            <person name="Nakagawa S."/>
        </authorList>
    </citation>
    <scope>NUCLEOTIDE SEQUENCE [LARGE SCALE GENOMIC DNA]</scope>
    <source>
        <strain evidence="5 6">NKW57</strain>
    </source>
</reference>
<dbReference type="InterPro" id="IPR050109">
    <property type="entry name" value="HTH-type_TetR-like_transc_reg"/>
</dbReference>
<dbReference type="PANTHER" id="PTHR30055">
    <property type="entry name" value="HTH-TYPE TRANSCRIPTIONAL REGULATOR RUTR"/>
    <property type="match status" value="1"/>
</dbReference>
<proteinExistence type="predicted"/>
<keyword evidence="1 2" id="KW-0238">DNA-binding</keyword>
<evidence type="ECO:0000256" key="3">
    <source>
        <dbReference type="SAM" id="MobiDB-lite"/>
    </source>
</evidence>
<feature type="region of interest" description="Disordered" evidence="3">
    <location>
        <begin position="1"/>
        <end position="21"/>
    </location>
</feature>
<dbReference type="InterPro" id="IPR001647">
    <property type="entry name" value="HTH_TetR"/>
</dbReference>